<evidence type="ECO:0000313" key="5">
    <source>
        <dbReference type="EMBL" id="KAA1193951.1"/>
    </source>
</evidence>
<feature type="signal peptide" evidence="2">
    <location>
        <begin position="1"/>
        <end position="30"/>
    </location>
</feature>
<feature type="domain" description="Amidohydrolase 3" evidence="4">
    <location>
        <begin position="399"/>
        <end position="479"/>
    </location>
</feature>
<comment type="caution">
    <text evidence="5">The sequence shown here is derived from an EMBL/GenBank/DDBJ whole genome shotgun (WGS) entry which is preliminary data.</text>
</comment>
<dbReference type="GO" id="GO:0005829">
    <property type="term" value="C:cytosol"/>
    <property type="evidence" value="ECO:0007669"/>
    <property type="project" value="TreeGrafter"/>
</dbReference>
<dbReference type="PANTHER" id="PTHR11647:SF1">
    <property type="entry name" value="COLLAPSIN RESPONSE MEDIATOR PROTEIN"/>
    <property type="match status" value="1"/>
</dbReference>
<organism evidence="5 6">
    <name type="scientific">Pseudohalioglobus sediminis</name>
    <dbReference type="NCBI Taxonomy" id="2606449"/>
    <lineage>
        <taxon>Bacteria</taxon>
        <taxon>Pseudomonadati</taxon>
        <taxon>Pseudomonadota</taxon>
        <taxon>Gammaproteobacteria</taxon>
        <taxon>Cellvibrionales</taxon>
        <taxon>Halieaceae</taxon>
        <taxon>Pseudohalioglobus</taxon>
    </lineage>
</organism>
<dbReference type="SUPFAM" id="SSF51556">
    <property type="entry name" value="Metallo-dependent hydrolases"/>
    <property type="match status" value="1"/>
</dbReference>
<dbReference type="InterPro" id="IPR013108">
    <property type="entry name" value="Amidohydro_3"/>
</dbReference>
<dbReference type="Pfam" id="PF01979">
    <property type="entry name" value="Amidohydro_1"/>
    <property type="match status" value="1"/>
</dbReference>
<accession>A0A5B0X6J4</accession>
<reference evidence="5 6" key="1">
    <citation type="submission" date="2019-09" db="EMBL/GenBank/DDBJ databases">
        <authorList>
            <person name="Chen X.-Y."/>
        </authorList>
    </citation>
    <scope>NUCLEOTIDE SEQUENCE [LARGE SCALE GENOMIC DNA]</scope>
    <source>
        <strain evidence="5 6">NY5</strain>
    </source>
</reference>
<evidence type="ECO:0000256" key="2">
    <source>
        <dbReference type="SAM" id="SignalP"/>
    </source>
</evidence>
<dbReference type="PANTHER" id="PTHR11647">
    <property type="entry name" value="HYDRANTOINASE/DIHYDROPYRIMIDINASE FAMILY MEMBER"/>
    <property type="match status" value="1"/>
</dbReference>
<dbReference type="EMBL" id="VTUX01000001">
    <property type="protein sequence ID" value="KAA1193951.1"/>
    <property type="molecule type" value="Genomic_DNA"/>
</dbReference>
<dbReference type="InterPro" id="IPR050378">
    <property type="entry name" value="Metallo-dep_Hydrolases_sf"/>
</dbReference>
<feature type="chain" id="PRO_5022895236" evidence="2">
    <location>
        <begin position="31"/>
        <end position="497"/>
    </location>
</feature>
<keyword evidence="5" id="KW-0378">Hydrolase</keyword>
<name>A0A5B0X6J4_9GAMM</name>
<evidence type="ECO:0000259" key="3">
    <source>
        <dbReference type="Pfam" id="PF01979"/>
    </source>
</evidence>
<sequence>MFHMKTILSRLCVLLLIPLILMGCSGGVSAAPQGTVYDLVILGGRVIDPETGTDQVLNVGVMGHSIARVTSDRIEGKTTIDARGKIVSPGWIDMHHHSPFPFGVTNSTRDGVTTVLELEAGAMPVMSYGTRLEGKSTANFGASAGHPAARIQVIEGRETPYYEYGAMNTPAFTQKATAEQIAQMRQLLEKGLANGGIGIALLLDYMTNAVTDDELRMLFELAKEHNVPVFVHVRRYVNGDIRGLNEVLKWSQKIGAPLHVCHINANAMGNYGNWLAAIDEANANGADISTELFPYTAGSTSISSDVFGRDWQKIFNITYADVQWGDTGKYFESLDEFNSMRQEQPRGTVIHHYMKEESIRNILKYPGIIVATDAMPSYTREKKVVPNGIGSYTKVLTKYVRDEAWLGLSEAIALSTINPARRLENAAPAFKRKGRIQEGADADILVFDLAALETKASFEDPYQPSTGYSYVIVNGKIVIDHDKVTGTYSGTRILGRR</sequence>
<dbReference type="InterPro" id="IPR011059">
    <property type="entry name" value="Metal-dep_hydrolase_composite"/>
</dbReference>
<keyword evidence="2" id="KW-0732">Signal</keyword>
<dbReference type="InterPro" id="IPR032466">
    <property type="entry name" value="Metal_Hydrolase"/>
</dbReference>
<gene>
    <name evidence="5" type="ORF">F0M18_00455</name>
</gene>
<dbReference type="Gene3D" id="3.20.20.140">
    <property type="entry name" value="Metal-dependent hydrolases"/>
    <property type="match status" value="1"/>
</dbReference>
<evidence type="ECO:0000259" key="4">
    <source>
        <dbReference type="Pfam" id="PF07969"/>
    </source>
</evidence>
<dbReference type="NCBIfam" id="NF006560">
    <property type="entry name" value="PRK09061.1"/>
    <property type="match status" value="1"/>
</dbReference>
<proteinExistence type="predicted"/>
<evidence type="ECO:0000256" key="1">
    <source>
        <dbReference type="ARBA" id="ARBA00001947"/>
    </source>
</evidence>
<keyword evidence="6" id="KW-1185">Reference proteome</keyword>
<evidence type="ECO:0000313" key="6">
    <source>
        <dbReference type="Proteomes" id="UP000323708"/>
    </source>
</evidence>
<feature type="domain" description="Amidohydrolase-related" evidence="3">
    <location>
        <begin position="86"/>
        <end position="239"/>
    </location>
</feature>
<dbReference type="PROSITE" id="PS51257">
    <property type="entry name" value="PROKAR_LIPOPROTEIN"/>
    <property type="match status" value="1"/>
</dbReference>
<dbReference type="Gene3D" id="2.30.40.10">
    <property type="entry name" value="Urease, subunit C, domain 1"/>
    <property type="match status" value="1"/>
</dbReference>
<dbReference type="AlphaFoldDB" id="A0A5B0X6J4"/>
<dbReference type="Proteomes" id="UP000323708">
    <property type="component" value="Unassembled WGS sequence"/>
</dbReference>
<dbReference type="GO" id="GO:0016812">
    <property type="term" value="F:hydrolase activity, acting on carbon-nitrogen (but not peptide) bonds, in cyclic amides"/>
    <property type="evidence" value="ECO:0007669"/>
    <property type="project" value="TreeGrafter"/>
</dbReference>
<dbReference type="Pfam" id="PF07969">
    <property type="entry name" value="Amidohydro_3"/>
    <property type="match status" value="1"/>
</dbReference>
<comment type="cofactor">
    <cofactor evidence="1">
        <name>Zn(2+)</name>
        <dbReference type="ChEBI" id="CHEBI:29105"/>
    </cofactor>
</comment>
<dbReference type="SUPFAM" id="SSF51338">
    <property type="entry name" value="Composite domain of metallo-dependent hydrolases"/>
    <property type="match status" value="1"/>
</dbReference>
<protein>
    <submittedName>
        <fullName evidence="5">Amidohydrolase family protein</fullName>
    </submittedName>
</protein>
<dbReference type="InterPro" id="IPR006680">
    <property type="entry name" value="Amidohydro-rel"/>
</dbReference>